<name>A0A820LNG0_9BILA</name>
<feature type="non-terminal residue" evidence="1">
    <location>
        <position position="217"/>
    </location>
</feature>
<protein>
    <submittedName>
        <fullName evidence="1">Uncharacterized protein</fullName>
    </submittedName>
</protein>
<evidence type="ECO:0000313" key="2">
    <source>
        <dbReference type="Proteomes" id="UP000663881"/>
    </source>
</evidence>
<comment type="caution">
    <text evidence="1">The sequence shown here is derived from an EMBL/GenBank/DDBJ whole genome shotgun (WGS) entry which is preliminary data.</text>
</comment>
<accession>A0A820LNG0</accession>
<proteinExistence type="predicted"/>
<dbReference type="EMBL" id="CAJOAY010022741">
    <property type="protein sequence ID" value="CAF4360288.1"/>
    <property type="molecule type" value="Genomic_DNA"/>
</dbReference>
<gene>
    <name evidence="1" type="ORF">OKA104_LOCUS49284</name>
</gene>
<sequence length="217" mass="25477">ITITEQNDIVILPNGEDDQEQQIFLNHDDVDAYMENKINTSKPSDEPEVIGMNDIARILLLYNYIQYSNGHISFGSQHIALDKNELTWLRSIVRGVRSDAGNRETEIDLFDGEHTQVLHVPYEHMSPTNDQRVVADYLFRNGHVRYDVDTGNYAYRYVAPDIPLEDEDNSTERIGQRQVLLSHIRHIHVDEENERIELEFLHDPNHRLELPTRWYRQ</sequence>
<organism evidence="1 2">
    <name type="scientific">Adineta steineri</name>
    <dbReference type="NCBI Taxonomy" id="433720"/>
    <lineage>
        <taxon>Eukaryota</taxon>
        <taxon>Metazoa</taxon>
        <taxon>Spiralia</taxon>
        <taxon>Gnathifera</taxon>
        <taxon>Rotifera</taxon>
        <taxon>Eurotatoria</taxon>
        <taxon>Bdelloidea</taxon>
        <taxon>Adinetida</taxon>
        <taxon>Adinetidae</taxon>
        <taxon>Adineta</taxon>
    </lineage>
</organism>
<dbReference type="Proteomes" id="UP000663881">
    <property type="component" value="Unassembled WGS sequence"/>
</dbReference>
<dbReference type="AlphaFoldDB" id="A0A820LNG0"/>
<reference evidence="1" key="1">
    <citation type="submission" date="2021-02" db="EMBL/GenBank/DDBJ databases">
        <authorList>
            <person name="Nowell W R."/>
        </authorList>
    </citation>
    <scope>NUCLEOTIDE SEQUENCE</scope>
</reference>
<feature type="non-terminal residue" evidence="1">
    <location>
        <position position="1"/>
    </location>
</feature>
<evidence type="ECO:0000313" key="1">
    <source>
        <dbReference type="EMBL" id="CAF4360288.1"/>
    </source>
</evidence>